<dbReference type="EMBL" id="CAJNNV010025227">
    <property type="protein sequence ID" value="CAE8613251.1"/>
    <property type="molecule type" value="Genomic_DNA"/>
</dbReference>
<dbReference type="GO" id="GO:0016616">
    <property type="term" value="F:oxidoreductase activity, acting on the CH-OH group of donors, NAD or NADP as acceptor"/>
    <property type="evidence" value="ECO:0007669"/>
    <property type="project" value="TreeGrafter"/>
</dbReference>
<dbReference type="PRINTS" id="PR00081">
    <property type="entry name" value="GDHRDH"/>
</dbReference>
<dbReference type="Pfam" id="PF00106">
    <property type="entry name" value="adh_short"/>
    <property type="match status" value="1"/>
</dbReference>
<feature type="region of interest" description="Disordered" evidence="2">
    <location>
        <begin position="1770"/>
        <end position="1789"/>
    </location>
</feature>
<dbReference type="InterPro" id="IPR002347">
    <property type="entry name" value="SDR_fam"/>
</dbReference>
<evidence type="ECO:0000256" key="3">
    <source>
        <dbReference type="SAM" id="Phobius"/>
    </source>
</evidence>
<keyword evidence="7" id="KW-1185">Reference proteome</keyword>
<gene>
    <name evidence="6" type="ORF">PGLA1383_LOCUS31027</name>
</gene>
<feature type="domain" description="Mannitol dehydrogenase N-terminal" evidence="4">
    <location>
        <begin position="1"/>
        <end position="212"/>
    </location>
</feature>
<dbReference type="InterPro" id="IPR050988">
    <property type="entry name" value="Mannitol_DH/Oxidoreductase"/>
</dbReference>
<evidence type="ECO:0000256" key="1">
    <source>
        <dbReference type="ARBA" id="ARBA00023002"/>
    </source>
</evidence>
<evidence type="ECO:0000313" key="7">
    <source>
        <dbReference type="Proteomes" id="UP000654075"/>
    </source>
</evidence>
<dbReference type="InterPro" id="IPR002909">
    <property type="entry name" value="IPT_dom"/>
</dbReference>
<dbReference type="InterPro" id="IPR036291">
    <property type="entry name" value="NAD(P)-bd_dom_sf"/>
</dbReference>
<keyword evidence="1" id="KW-0560">Oxidoreductase</keyword>
<protein>
    <submittedName>
        <fullName evidence="6">Uncharacterized protein</fullName>
    </submittedName>
</protein>
<feature type="transmembrane region" description="Helical" evidence="3">
    <location>
        <begin position="1308"/>
        <end position="1327"/>
    </location>
</feature>
<dbReference type="Pfam" id="PF01232">
    <property type="entry name" value="Mannitol_dh"/>
    <property type="match status" value="1"/>
</dbReference>
<dbReference type="Gene3D" id="2.60.40.10">
    <property type="entry name" value="Immunoglobulins"/>
    <property type="match status" value="3"/>
</dbReference>
<dbReference type="InterPro" id="IPR014756">
    <property type="entry name" value="Ig_E-set"/>
</dbReference>
<dbReference type="SUPFAM" id="SSF81296">
    <property type="entry name" value="E set domains"/>
    <property type="match status" value="2"/>
</dbReference>
<feature type="region of interest" description="Disordered" evidence="2">
    <location>
        <begin position="1827"/>
        <end position="1866"/>
    </location>
</feature>
<feature type="compositionally biased region" description="Polar residues" evidence="2">
    <location>
        <begin position="1774"/>
        <end position="1787"/>
    </location>
</feature>
<feature type="non-terminal residue" evidence="6">
    <location>
        <position position="1"/>
    </location>
</feature>
<dbReference type="Proteomes" id="UP000654075">
    <property type="component" value="Unassembled WGS sequence"/>
</dbReference>
<dbReference type="Gene3D" id="2.10.50.10">
    <property type="entry name" value="Tumor Necrosis Factor Receptor, subunit A, domain 2"/>
    <property type="match status" value="1"/>
</dbReference>
<feature type="domain" description="IPT/TIG" evidence="5">
    <location>
        <begin position="594"/>
        <end position="675"/>
    </location>
</feature>
<feature type="compositionally biased region" description="Low complexity" evidence="2">
    <location>
        <begin position="1836"/>
        <end position="1866"/>
    </location>
</feature>
<evidence type="ECO:0000259" key="5">
    <source>
        <dbReference type="Pfam" id="PF01833"/>
    </source>
</evidence>
<dbReference type="InterPro" id="IPR013131">
    <property type="entry name" value="Mannitol_DH_N"/>
</dbReference>
<keyword evidence="3" id="KW-1133">Transmembrane helix</keyword>
<dbReference type="SMART" id="SM01411">
    <property type="entry name" value="Ephrin_rec_like"/>
    <property type="match status" value="2"/>
</dbReference>
<dbReference type="PANTHER" id="PTHR43362">
    <property type="entry name" value="MANNITOL DEHYDROGENASE DSF1-RELATED"/>
    <property type="match status" value="1"/>
</dbReference>
<dbReference type="PANTHER" id="PTHR43362:SF1">
    <property type="entry name" value="MANNITOL DEHYDROGENASE 2-RELATED"/>
    <property type="match status" value="1"/>
</dbReference>
<sequence length="1866" mass="204036">MKKQDCLYTVWSRGQDTSQIRVIGAHCEFLLASEQPGDVLARLSNPATRVVTLTISGSGYCLDQATDGFDISRKPFREDLEVLQAGGTQLQTAIGFLVAASKRRLIAGAPPLAVLSCDNLPANGDKARRSVLGFVEAAYGEEFRAKFEEGPGAWSFPGSMVDRIISEAESLDQVREQLKERHNLIDLAPVVCEEFVQWVVEDKFPSGRPPWEVASPFGTCLLVEDAAPYEALKLRLLDGPRLGLALLGVIIGHRCMSSALQDPEENFTRVVGEHAIPGVPPEDVAFDSALAIHIWNAAGKPKKFFVSSKKQKAYERDVADLQPDVEAFFLAFFKVAFPSEASSEEGHEATGEEQLLYELVVATVVLAMRLRSTRAALKDIADMVPGYEYFQLHPYLGPISGNTTVLVQAGHIPETSRNTIRCTFGTITVMGEYVNSTFLRCVSPPVVTHGEVNFIVTLNLQDFSEANTKYLYYANPRILQVDPPIGPSNKVLSVRLIGENFISTNYLQVRFGGVSIESPGMYLTQQALAPTTTEAIVSLPRLSHRDDMTRVPLYISNNGQNFAPEGVKTWDADESTYDDEFAMAYFIFHEQIVLKNVDPEVGMIYGGGFVSVFGYGFLNTSGLKCSFEWIGSPSVVYMSSTHIMCEVPNMLVEHSSQANGYAKLRVTLNNRDWSRTAVRYRFLGECPMGHYVQHYSAFEWTSRIMACPVGHFCESPGMSIPSPCPPGTYMPYKRQVQCQLCPKGFFCPKPRMIMPLVCRKGWVCDELGLVVPWKRCPAGYYCEEGVASRTARETLIETKRKPRPCPPGLHCLEGALSANVKPHNYSTAQACFQGFFCPPGSKTPEGAGGCPLGKYCPTPRHTGLVCPERYMCGPLPAQQEPVPCPEGTFNPFMGQWNCTVCLEGGICPRPRLRMPIPCPCGYECSERGMKRADRLCPAGLMCEEGVATTIEPMLCEMKTFDPTIDTSLDRERRKICVYGIGQTFVDVPRLLSVPKVRERFGWGGLQMSNSSGMAACCWTPDRIEAGFEEIALKYKSSDVLITRSFRRLASETKRRTEAARSLEFGAAGFDGLAMLNVTEHIWRVDFGVIYPKARALLLHYLEKLWTFQRPLPCSTGSYCNEGTCPRYFQTGVVNVDFETASSSINESRRLTETFYGAKLRRSVLFPNVSKSPSHGGSNFSQQRWKNHSGCGNGTENAAPTNCSGGVDAIMEELGGARPEHRVRVLSELKSGFKETLGALPTTMAKLPLHQLYAPGEAIALAEDVAVKQLYEQHKKLWRYPKPRFNTSLNASFNSSFNSSSNASLSSSIGSTFVVFSLAIYTFALAFLGARVGEWSLVVLREPLPSLAILVLILLANKALPRLLNDLTFGSLTCVPSLRLQLLAVCAGVFYYWDVKTALRSDPQVDLTGKVAVITGANSGIGFHTTVALLARNATVVMACRSEKRCSEAATRAGTGQQWGRAVPMVLDLGDLASVHMFSRQLPRDFPRVDIIVNNAGFNNAGSIQPEPPTKQGLESHIGSMHVGHFVLTELLLEHNLRGAEGVAVVNVASGMHHMCSLSWFAQVWSGGGSGEACLPKSFLEDGFAETGLASDFLALPQLQAKLSETLAVAAVFNQQQVVGDQRYNRAKLANVLHAAELPRRHPGLFAASVDLGFVVTNVTSLMRWMQVSGALPPLQSLGIVRLAAPHGIRPVLLAACWPFAQPWFKSHALSFPNGGLVDPKGDASEPFVIEQGLEELFGVSHLAPNRTALAAALFDATAAVMASFKGERQKESSSRSLGASEVSSASRDNLHPSRIRQFATLVHPEHRVQILARPSRSSALLALSASRLSGVERPARSPASRAARALGRLGEALPTSPPASLAPRAA</sequence>
<dbReference type="Gene3D" id="3.40.50.720">
    <property type="entry name" value="NAD(P)-binding Rossmann-like Domain"/>
    <property type="match status" value="2"/>
</dbReference>
<dbReference type="InterPro" id="IPR013783">
    <property type="entry name" value="Ig-like_fold"/>
</dbReference>
<evidence type="ECO:0000313" key="6">
    <source>
        <dbReference type="EMBL" id="CAE8613251.1"/>
    </source>
</evidence>
<keyword evidence="3" id="KW-0472">Membrane</keyword>
<keyword evidence="3" id="KW-0812">Transmembrane</keyword>
<organism evidence="6 7">
    <name type="scientific">Polarella glacialis</name>
    <name type="common">Dinoflagellate</name>
    <dbReference type="NCBI Taxonomy" id="89957"/>
    <lineage>
        <taxon>Eukaryota</taxon>
        <taxon>Sar</taxon>
        <taxon>Alveolata</taxon>
        <taxon>Dinophyceae</taxon>
        <taxon>Suessiales</taxon>
        <taxon>Suessiaceae</taxon>
        <taxon>Polarella</taxon>
    </lineage>
</organism>
<proteinExistence type="predicted"/>
<evidence type="ECO:0000256" key="2">
    <source>
        <dbReference type="SAM" id="MobiDB-lite"/>
    </source>
</evidence>
<dbReference type="SUPFAM" id="SSF51735">
    <property type="entry name" value="NAD(P)-binding Rossmann-fold domains"/>
    <property type="match status" value="2"/>
</dbReference>
<comment type="caution">
    <text evidence="6">The sequence shown here is derived from an EMBL/GenBank/DDBJ whole genome shotgun (WGS) entry which is preliminary data.</text>
</comment>
<reference evidence="6" key="1">
    <citation type="submission" date="2021-02" db="EMBL/GenBank/DDBJ databases">
        <authorList>
            <person name="Dougan E. K."/>
            <person name="Rhodes N."/>
            <person name="Thang M."/>
            <person name="Chan C."/>
        </authorList>
    </citation>
    <scope>NUCLEOTIDE SEQUENCE</scope>
</reference>
<feature type="transmembrane region" description="Helical" evidence="3">
    <location>
        <begin position="1334"/>
        <end position="1355"/>
    </location>
</feature>
<dbReference type="OrthoDB" id="419801at2759"/>
<evidence type="ECO:0000259" key="4">
    <source>
        <dbReference type="Pfam" id="PF01232"/>
    </source>
</evidence>
<name>A0A813FIM7_POLGL</name>
<accession>A0A813FIM7</accession>
<dbReference type="Pfam" id="PF01833">
    <property type="entry name" value="TIG"/>
    <property type="match status" value="2"/>
</dbReference>
<feature type="domain" description="IPT/TIG" evidence="5">
    <location>
        <begin position="393"/>
        <end position="472"/>
    </location>
</feature>